<accession>A0A0F5FWW8</accession>
<keyword evidence="2" id="KW-0560">Oxidoreductase</keyword>
<keyword evidence="2" id="KW-0503">Monooxygenase</keyword>
<feature type="domain" description="ABM" evidence="1">
    <location>
        <begin position="2"/>
        <end position="90"/>
    </location>
</feature>
<dbReference type="Gene3D" id="3.30.70.100">
    <property type="match status" value="1"/>
</dbReference>
<proteinExistence type="predicted"/>
<protein>
    <submittedName>
        <fullName evidence="2">Antibiotic biosynthesis monooxygenase</fullName>
    </submittedName>
</protein>
<dbReference type="PROSITE" id="PS51725">
    <property type="entry name" value="ABM"/>
    <property type="match status" value="1"/>
</dbReference>
<evidence type="ECO:0000313" key="2">
    <source>
        <dbReference type="EMBL" id="KKB13040.1"/>
    </source>
</evidence>
<dbReference type="InterPro" id="IPR007138">
    <property type="entry name" value="ABM_dom"/>
</dbReference>
<dbReference type="PATRIC" id="fig|443610.3.peg.3323"/>
<reference evidence="2 3" key="1">
    <citation type="submission" date="2015-03" db="EMBL/GenBank/DDBJ databases">
        <authorList>
            <person name="Hassan Y.I."/>
            <person name="Lepp D."/>
            <person name="Li X.-Z."/>
            <person name="Zhou T."/>
        </authorList>
    </citation>
    <scope>NUCLEOTIDE SEQUENCE [LARGE SCALE GENOMIC DNA]</scope>
    <source>
        <strain evidence="2 3">BD-c194</strain>
    </source>
</reference>
<sequence length="96" mass="10376">MYGLIGKMLAAPGKREELVAILMESTGEMPGCLNYIVARDSKDENAIWISEVWDSKESHAASLQIPEVRAVIARAMPIIAGFAEQFETEPVGGVGL</sequence>
<gene>
    <name evidence="2" type="ORF">VE25_04210</name>
</gene>
<organism evidence="2 3">
    <name type="scientific">Devosia geojensis</name>
    <dbReference type="NCBI Taxonomy" id="443610"/>
    <lineage>
        <taxon>Bacteria</taxon>
        <taxon>Pseudomonadati</taxon>
        <taxon>Pseudomonadota</taxon>
        <taxon>Alphaproteobacteria</taxon>
        <taxon>Hyphomicrobiales</taxon>
        <taxon>Devosiaceae</taxon>
        <taxon>Devosia</taxon>
    </lineage>
</organism>
<dbReference type="STRING" id="443610.VE25_04210"/>
<dbReference type="SUPFAM" id="SSF54909">
    <property type="entry name" value="Dimeric alpha+beta barrel"/>
    <property type="match status" value="1"/>
</dbReference>
<dbReference type="Pfam" id="PF03992">
    <property type="entry name" value="ABM"/>
    <property type="match status" value="1"/>
</dbReference>
<comment type="caution">
    <text evidence="2">The sequence shown here is derived from an EMBL/GenBank/DDBJ whole genome shotgun (WGS) entry which is preliminary data.</text>
</comment>
<evidence type="ECO:0000313" key="3">
    <source>
        <dbReference type="Proteomes" id="UP000033632"/>
    </source>
</evidence>
<dbReference type="EMBL" id="JZEX01000052">
    <property type="protein sequence ID" value="KKB13040.1"/>
    <property type="molecule type" value="Genomic_DNA"/>
</dbReference>
<dbReference type="AlphaFoldDB" id="A0A0F5FWW8"/>
<keyword evidence="3" id="KW-1185">Reference proteome</keyword>
<dbReference type="GO" id="GO:0004497">
    <property type="term" value="F:monooxygenase activity"/>
    <property type="evidence" value="ECO:0007669"/>
    <property type="project" value="UniProtKB-KW"/>
</dbReference>
<dbReference type="InterPro" id="IPR011008">
    <property type="entry name" value="Dimeric_a/b-barrel"/>
</dbReference>
<dbReference type="OrthoDB" id="5518280at2"/>
<name>A0A0F5FWW8_9HYPH</name>
<dbReference type="Proteomes" id="UP000033632">
    <property type="component" value="Unassembled WGS sequence"/>
</dbReference>
<dbReference type="RefSeq" id="WP_046107345.1">
    <property type="nucleotide sequence ID" value="NZ_JZEX01000052.1"/>
</dbReference>
<evidence type="ECO:0000259" key="1">
    <source>
        <dbReference type="PROSITE" id="PS51725"/>
    </source>
</evidence>